<dbReference type="GO" id="GO:0004148">
    <property type="term" value="F:dihydrolipoyl dehydrogenase (NADH) activity"/>
    <property type="evidence" value="ECO:0007669"/>
    <property type="project" value="UniProtKB-EC"/>
</dbReference>
<name>A0A140L9W5_9FIRM</name>
<dbReference type="Pfam" id="PF00364">
    <property type="entry name" value="Biotin_lipoyl"/>
    <property type="match status" value="1"/>
</dbReference>
<keyword evidence="7" id="KW-1015">Disulfide bond</keyword>
<dbReference type="Proteomes" id="UP000070427">
    <property type="component" value="Unassembled WGS sequence"/>
</dbReference>
<protein>
    <submittedName>
        <fullName evidence="10">Dihydrolipoyl dehydrogenase</fullName>
        <ecNumber evidence="10">1.8.1.4</ecNumber>
    </submittedName>
</protein>
<feature type="domain" description="Lipoyl-binding" evidence="9">
    <location>
        <begin position="2"/>
        <end position="80"/>
    </location>
</feature>
<evidence type="ECO:0000256" key="8">
    <source>
        <dbReference type="ARBA" id="ARBA00023284"/>
    </source>
</evidence>
<keyword evidence="5 10" id="KW-0560">Oxidoreductase</keyword>
<keyword evidence="6" id="KW-0520">NAD</keyword>
<evidence type="ECO:0000256" key="2">
    <source>
        <dbReference type="ARBA" id="ARBA00007532"/>
    </source>
</evidence>
<dbReference type="EMBL" id="LOED01000012">
    <property type="protein sequence ID" value="KXG77340.1"/>
    <property type="molecule type" value="Genomic_DNA"/>
</dbReference>
<evidence type="ECO:0000256" key="5">
    <source>
        <dbReference type="ARBA" id="ARBA00023002"/>
    </source>
</evidence>
<dbReference type="PANTHER" id="PTHR22912">
    <property type="entry name" value="DISULFIDE OXIDOREDUCTASE"/>
    <property type="match status" value="1"/>
</dbReference>
<dbReference type="PRINTS" id="PR00368">
    <property type="entry name" value="FADPNR"/>
</dbReference>
<evidence type="ECO:0000313" key="11">
    <source>
        <dbReference type="Proteomes" id="UP000070427"/>
    </source>
</evidence>
<proteinExistence type="inferred from homology"/>
<dbReference type="InterPro" id="IPR000089">
    <property type="entry name" value="Biotin_lipoyl"/>
</dbReference>
<evidence type="ECO:0000256" key="7">
    <source>
        <dbReference type="ARBA" id="ARBA00023157"/>
    </source>
</evidence>
<evidence type="ECO:0000259" key="9">
    <source>
        <dbReference type="PROSITE" id="PS50968"/>
    </source>
</evidence>
<dbReference type="InterPro" id="IPR036188">
    <property type="entry name" value="FAD/NAD-bd_sf"/>
</dbReference>
<dbReference type="STRING" id="520764.AN618_12380"/>
<evidence type="ECO:0000256" key="4">
    <source>
        <dbReference type="ARBA" id="ARBA00022827"/>
    </source>
</evidence>
<dbReference type="Gene3D" id="3.50.50.60">
    <property type="entry name" value="FAD/NAD(P)-binding domain"/>
    <property type="match status" value="2"/>
</dbReference>
<gene>
    <name evidence="10" type="primary">lpd_3</name>
    <name evidence="10" type="ORF">AN618_12380</name>
</gene>
<comment type="similarity">
    <text evidence="2">Belongs to the class-I pyridine nucleotide-disulfide oxidoreductase family.</text>
</comment>
<evidence type="ECO:0000313" key="10">
    <source>
        <dbReference type="EMBL" id="KXG77340.1"/>
    </source>
</evidence>
<dbReference type="SUPFAM" id="SSF51230">
    <property type="entry name" value="Single hybrid motif"/>
    <property type="match status" value="1"/>
</dbReference>
<dbReference type="InterPro" id="IPR012999">
    <property type="entry name" value="Pyr_OxRdtase_I_AS"/>
</dbReference>
<dbReference type="SUPFAM" id="SSF51905">
    <property type="entry name" value="FAD/NAD(P)-binding domain"/>
    <property type="match status" value="1"/>
</dbReference>
<organism evidence="10 11">
    <name type="scientific">Fervidicola ferrireducens</name>
    <dbReference type="NCBI Taxonomy" id="520764"/>
    <lineage>
        <taxon>Bacteria</taxon>
        <taxon>Bacillati</taxon>
        <taxon>Bacillota</taxon>
        <taxon>Clostridia</taxon>
        <taxon>Thermosediminibacterales</taxon>
        <taxon>Thermosediminibacteraceae</taxon>
        <taxon>Fervidicola</taxon>
    </lineage>
</organism>
<dbReference type="InParanoid" id="A0A140L9W5"/>
<dbReference type="InterPro" id="IPR023753">
    <property type="entry name" value="FAD/NAD-binding_dom"/>
</dbReference>
<dbReference type="PROSITE" id="PS00076">
    <property type="entry name" value="PYRIDINE_REDOX_1"/>
    <property type="match status" value="1"/>
</dbReference>
<keyword evidence="11" id="KW-1185">Reference proteome</keyword>
<keyword evidence="8" id="KW-0676">Redox-active center</keyword>
<reference evidence="10 11" key="1">
    <citation type="submission" date="2015-12" db="EMBL/GenBank/DDBJ databases">
        <title>Draft genome sequnece of Fervidicola ferrireducens strain Y170.</title>
        <authorList>
            <person name="Patel B.K."/>
        </authorList>
    </citation>
    <scope>NUCLEOTIDE SEQUENCE [LARGE SCALE GENOMIC DNA]</scope>
    <source>
        <strain evidence="10 11">Y170</strain>
    </source>
</reference>
<dbReference type="PANTHER" id="PTHR22912:SF217">
    <property type="entry name" value="DIHYDROLIPOYL DEHYDROGENASE"/>
    <property type="match status" value="1"/>
</dbReference>
<keyword evidence="4" id="KW-0274">FAD</keyword>
<evidence type="ECO:0000256" key="3">
    <source>
        <dbReference type="ARBA" id="ARBA00022630"/>
    </source>
</evidence>
<dbReference type="AlphaFoldDB" id="A0A140L9W5"/>
<comment type="cofactor">
    <cofactor evidence="1">
        <name>FAD</name>
        <dbReference type="ChEBI" id="CHEBI:57692"/>
    </cofactor>
</comment>
<keyword evidence="3" id="KW-0285">Flavoprotein</keyword>
<dbReference type="RefSeq" id="WP_066353198.1">
    <property type="nucleotide sequence ID" value="NZ_LOED01000012.1"/>
</dbReference>
<evidence type="ECO:0000256" key="6">
    <source>
        <dbReference type="ARBA" id="ARBA00023027"/>
    </source>
</evidence>
<sequence>MLREVKVPKFSSTISEATLARWIKKEGEFVKKGEPLFEISALKLNMEVESPFEGVLSKIIVSEGTSIKADDLVAWIDVVEKDESSAASAYVVSGEVATYDVAVIGGGPGGYVAAIRAAQLGARVVLVEKALLGGTCLNWGCIPTKALVKSASVYENIKRASEFGFEVREALIDFKKIMNRKDKIVAALRSGIEQLLRARKIEVVKGQGRISSADEITVYGEKETRKIKVEKGIIIATGSRPAVLPIPGIENTGVLNSDQILELDELPRSITIIGGGVIGMEYAFIFNAFGVDVTVIELMPEILPNMDMEISAALRNAALKRGIKVHASTRVSEIKRAENGG</sequence>
<dbReference type="CDD" id="cd06849">
    <property type="entry name" value="lipoyl_domain"/>
    <property type="match status" value="1"/>
</dbReference>
<dbReference type="Gene3D" id="2.40.50.100">
    <property type="match status" value="1"/>
</dbReference>
<dbReference type="InterPro" id="IPR011053">
    <property type="entry name" value="Single_hybrid_motif"/>
</dbReference>
<dbReference type="EC" id="1.8.1.4" evidence="10"/>
<comment type="caution">
    <text evidence="10">The sequence shown here is derived from an EMBL/GenBank/DDBJ whole genome shotgun (WGS) entry which is preliminary data.</text>
</comment>
<dbReference type="InterPro" id="IPR050151">
    <property type="entry name" value="Class-I_Pyr_Nuc-Dis_Oxidored"/>
</dbReference>
<dbReference type="Pfam" id="PF07992">
    <property type="entry name" value="Pyr_redox_2"/>
    <property type="match status" value="1"/>
</dbReference>
<dbReference type="PROSITE" id="PS50968">
    <property type="entry name" value="BIOTINYL_LIPOYL"/>
    <property type="match status" value="1"/>
</dbReference>
<evidence type="ECO:0000256" key="1">
    <source>
        <dbReference type="ARBA" id="ARBA00001974"/>
    </source>
</evidence>
<dbReference type="GO" id="GO:0006103">
    <property type="term" value="P:2-oxoglutarate metabolic process"/>
    <property type="evidence" value="ECO:0007669"/>
    <property type="project" value="TreeGrafter"/>
</dbReference>
<accession>A0A140L9W5</accession>
<dbReference type="PRINTS" id="PR00411">
    <property type="entry name" value="PNDRDTASEI"/>
</dbReference>
<dbReference type="GO" id="GO:0050660">
    <property type="term" value="F:flavin adenine dinucleotide binding"/>
    <property type="evidence" value="ECO:0007669"/>
    <property type="project" value="TreeGrafter"/>
</dbReference>